<dbReference type="Proteomes" id="UP000814033">
    <property type="component" value="Unassembled WGS sequence"/>
</dbReference>
<accession>A0ACB8RAS1</accession>
<evidence type="ECO:0000313" key="1">
    <source>
        <dbReference type="EMBL" id="KAI0041017.1"/>
    </source>
</evidence>
<organism evidence="1 2">
    <name type="scientific">Auriscalpium vulgare</name>
    <dbReference type="NCBI Taxonomy" id="40419"/>
    <lineage>
        <taxon>Eukaryota</taxon>
        <taxon>Fungi</taxon>
        <taxon>Dikarya</taxon>
        <taxon>Basidiomycota</taxon>
        <taxon>Agaricomycotina</taxon>
        <taxon>Agaricomycetes</taxon>
        <taxon>Russulales</taxon>
        <taxon>Auriscalpiaceae</taxon>
        <taxon>Auriscalpium</taxon>
    </lineage>
</organism>
<protein>
    <submittedName>
        <fullName evidence="1">Uncharacterized protein</fullName>
    </submittedName>
</protein>
<name>A0ACB8RAS1_9AGAM</name>
<dbReference type="EMBL" id="MU276151">
    <property type="protein sequence ID" value="KAI0041017.1"/>
    <property type="molecule type" value="Genomic_DNA"/>
</dbReference>
<reference evidence="1" key="2">
    <citation type="journal article" date="2022" name="New Phytol.">
        <title>Evolutionary transition to the ectomycorrhizal habit in the genomes of a hyperdiverse lineage of mushroom-forming fungi.</title>
        <authorList>
            <person name="Looney B."/>
            <person name="Miyauchi S."/>
            <person name="Morin E."/>
            <person name="Drula E."/>
            <person name="Courty P.E."/>
            <person name="Kohler A."/>
            <person name="Kuo A."/>
            <person name="LaButti K."/>
            <person name="Pangilinan J."/>
            <person name="Lipzen A."/>
            <person name="Riley R."/>
            <person name="Andreopoulos W."/>
            <person name="He G."/>
            <person name="Johnson J."/>
            <person name="Nolan M."/>
            <person name="Tritt A."/>
            <person name="Barry K.W."/>
            <person name="Grigoriev I.V."/>
            <person name="Nagy L.G."/>
            <person name="Hibbett D."/>
            <person name="Henrissat B."/>
            <person name="Matheny P.B."/>
            <person name="Labbe J."/>
            <person name="Martin F.M."/>
        </authorList>
    </citation>
    <scope>NUCLEOTIDE SEQUENCE</scope>
    <source>
        <strain evidence="1">FP105234-sp</strain>
    </source>
</reference>
<keyword evidence="2" id="KW-1185">Reference proteome</keyword>
<gene>
    <name evidence="1" type="ORF">FA95DRAFT_1611344</name>
</gene>
<sequence>MNDSQISHSDYADTTKALLELVQKLTAIGAPAILDVPRVVVIGNQSAGKSSVVEAISGINVPRDSGLFRIRWEYDSDDQRRPKVIQVPFGDVITDKGDVELALRRAQFAVLNEAVDAQTVLGMSAEHLRAGIRGSQARAFSRNVVCVDLEGPELTDLSFIDLPGLIQNEEDRLVKLVESLVVDHIKGNTLILVTVPMSDDLENQKALTLARQADPDGKRTIARCYLKGLQVSRFWLEVIEGRKRPLLHGYYCTRQPDDDEREAGITPPEARQIEMAYFEATEPWSRSTHKNRFGIKNLSNMLSPLLAQIIRESLPKLSETATLELDSCSEGLKKLPAAVKEDPREHMRNLVTYLNDDFNDYAKGSQGFEGLIQDSRTVYGQFKNSIRASSPRYVPFLKSEKYARSSGIATFKDHLEGDDTDEEPCGSTSSEIIFLDDVRTHIELSITRELPDNVPFPAKVKLIVAFQKTWPDATAVCFKEIRDQTAEVLMQCVKVHFGRWDLLHSQMRSFVNNFVKKHYEICSPFIQHVLELECTPFTQNTHYLQSTREAWLAKYRSARSASITSGSDSPASRTEPEPFQFGSRAASKSGWGAVNATLPASATPSPPSLPAMKDPARLAKLLAELAEFGFSDLRGEDLKRLAKPDEYDTEMKVMAEVRSYFQVAYKRIIDYIPVTIDNKFLKGMAADIRTHLLEQLKLSAPDAAERCTRYLSEDPSVSALREELITRKATLEDVKDALDSFGGLRTRSASAV</sequence>
<proteinExistence type="predicted"/>
<evidence type="ECO:0000313" key="2">
    <source>
        <dbReference type="Proteomes" id="UP000814033"/>
    </source>
</evidence>
<comment type="caution">
    <text evidence="1">The sequence shown here is derived from an EMBL/GenBank/DDBJ whole genome shotgun (WGS) entry which is preliminary data.</text>
</comment>
<reference evidence="1" key="1">
    <citation type="submission" date="2021-02" db="EMBL/GenBank/DDBJ databases">
        <authorList>
            <consortium name="DOE Joint Genome Institute"/>
            <person name="Ahrendt S."/>
            <person name="Looney B.P."/>
            <person name="Miyauchi S."/>
            <person name="Morin E."/>
            <person name="Drula E."/>
            <person name="Courty P.E."/>
            <person name="Chicoki N."/>
            <person name="Fauchery L."/>
            <person name="Kohler A."/>
            <person name="Kuo A."/>
            <person name="Labutti K."/>
            <person name="Pangilinan J."/>
            <person name="Lipzen A."/>
            <person name="Riley R."/>
            <person name="Andreopoulos W."/>
            <person name="He G."/>
            <person name="Johnson J."/>
            <person name="Barry K.W."/>
            <person name="Grigoriev I.V."/>
            <person name="Nagy L."/>
            <person name="Hibbett D."/>
            <person name="Henrissat B."/>
            <person name="Matheny P.B."/>
            <person name="Labbe J."/>
            <person name="Martin F."/>
        </authorList>
    </citation>
    <scope>NUCLEOTIDE SEQUENCE</scope>
    <source>
        <strain evidence="1">FP105234-sp</strain>
    </source>
</reference>